<evidence type="ECO:0000256" key="2">
    <source>
        <dbReference type="ARBA" id="ARBA00023125"/>
    </source>
</evidence>
<evidence type="ECO:0000256" key="1">
    <source>
        <dbReference type="ARBA" id="ARBA00022553"/>
    </source>
</evidence>
<dbReference type="CDD" id="cd17535">
    <property type="entry name" value="REC_NarL-like"/>
    <property type="match status" value="1"/>
</dbReference>
<dbReference type="Proteomes" id="UP001243717">
    <property type="component" value="Unassembled WGS sequence"/>
</dbReference>
<keyword evidence="7" id="KW-1185">Reference proteome</keyword>
<name>A0ABU1AMS6_9BACT</name>
<evidence type="ECO:0000313" key="6">
    <source>
        <dbReference type="EMBL" id="MDQ8196107.1"/>
    </source>
</evidence>
<dbReference type="PRINTS" id="PR00038">
    <property type="entry name" value="HTHLUXR"/>
</dbReference>
<evidence type="ECO:0000259" key="4">
    <source>
        <dbReference type="PROSITE" id="PS50043"/>
    </source>
</evidence>
<sequence>MEKIPVTASPETWRILIIEDHSIYRNAVSRVLDTHEGYKCVGAFSNMEAALDAVESGLEADIILTDLGLPGMNGVSGIPKLREKLPLARLIVVTAFTDREKVFGALKAGAHGYLIKSGDTNRLVQTINEAANYGTPLDPQIAGMVLRMFQKLKPVVSDDGLSSREHQILDLISQGHTKSAVADELGISQHSVSTYLRRIFDKLHVHSLPAAVREAIRRGWLDLS</sequence>
<dbReference type="PANTHER" id="PTHR43214">
    <property type="entry name" value="TWO-COMPONENT RESPONSE REGULATOR"/>
    <property type="match status" value="1"/>
</dbReference>
<dbReference type="SUPFAM" id="SSF46894">
    <property type="entry name" value="C-terminal effector domain of the bipartite response regulators"/>
    <property type="match status" value="1"/>
</dbReference>
<dbReference type="RefSeq" id="WP_308986547.1">
    <property type="nucleotide sequence ID" value="NZ_JARXIC010000046.1"/>
</dbReference>
<dbReference type="CDD" id="cd06170">
    <property type="entry name" value="LuxR_C_like"/>
    <property type="match status" value="1"/>
</dbReference>
<gene>
    <name evidence="6" type="ORF">QEH59_16855</name>
</gene>
<protein>
    <submittedName>
        <fullName evidence="6">Response regulator transcription factor</fullName>
    </submittedName>
</protein>
<feature type="domain" description="HTH luxR-type" evidence="4">
    <location>
        <begin position="154"/>
        <end position="219"/>
    </location>
</feature>
<dbReference type="SMART" id="SM00448">
    <property type="entry name" value="REC"/>
    <property type="match status" value="1"/>
</dbReference>
<organism evidence="6 7">
    <name type="scientific">Thalassobacterium sedimentorum</name>
    <dbReference type="NCBI Taxonomy" id="3041258"/>
    <lineage>
        <taxon>Bacteria</taxon>
        <taxon>Pseudomonadati</taxon>
        <taxon>Verrucomicrobiota</taxon>
        <taxon>Opitutia</taxon>
        <taxon>Puniceicoccales</taxon>
        <taxon>Coraliomargaritaceae</taxon>
        <taxon>Thalassobacterium</taxon>
    </lineage>
</organism>
<dbReference type="EMBL" id="JARXIC010000046">
    <property type="protein sequence ID" value="MDQ8196107.1"/>
    <property type="molecule type" value="Genomic_DNA"/>
</dbReference>
<dbReference type="Gene3D" id="3.40.50.2300">
    <property type="match status" value="1"/>
</dbReference>
<dbReference type="Gene3D" id="1.10.10.10">
    <property type="entry name" value="Winged helix-like DNA-binding domain superfamily/Winged helix DNA-binding domain"/>
    <property type="match status" value="1"/>
</dbReference>
<evidence type="ECO:0000256" key="3">
    <source>
        <dbReference type="PROSITE-ProRule" id="PRU00169"/>
    </source>
</evidence>
<dbReference type="PROSITE" id="PS50110">
    <property type="entry name" value="RESPONSE_REGULATORY"/>
    <property type="match status" value="1"/>
</dbReference>
<dbReference type="InterPro" id="IPR058245">
    <property type="entry name" value="NreC/VraR/RcsB-like_REC"/>
</dbReference>
<evidence type="ECO:0000259" key="5">
    <source>
        <dbReference type="PROSITE" id="PS50110"/>
    </source>
</evidence>
<dbReference type="SMART" id="SM00421">
    <property type="entry name" value="HTH_LUXR"/>
    <property type="match status" value="1"/>
</dbReference>
<dbReference type="SUPFAM" id="SSF52172">
    <property type="entry name" value="CheY-like"/>
    <property type="match status" value="1"/>
</dbReference>
<dbReference type="InterPro" id="IPR039420">
    <property type="entry name" value="WalR-like"/>
</dbReference>
<reference evidence="6 7" key="1">
    <citation type="submission" date="2023-04" db="EMBL/GenBank/DDBJ databases">
        <title>A novel bacteria isolated from coastal sediment.</title>
        <authorList>
            <person name="Liu X.-J."/>
            <person name="Du Z.-J."/>
        </authorList>
    </citation>
    <scope>NUCLEOTIDE SEQUENCE [LARGE SCALE GENOMIC DNA]</scope>
    <source>
        <strain evidence="6 7">SDUM461004</strain>
    </source>
</reference>
<keyword evidence="2" id="KW-0238">DNA-binding</keyword>
<dbReference type="Pfam" id="PF00072">
    <property type="entry name" value="Response_reg"/>
    <property type="match status" value="1"/>
</dbReference>
<dbReference type="InterPro" id="IPR011006">
    <property type="entry name" value="CheY-like_superfamily"/>
</dbReference>
<evidence type="ECO:0000313" key="7">
    <source>
        <dbReference type="Proteomes" id="UP001243717"/>
    </source>
</evidence>
<dbReference type="InterPro" id="IPR016032">
    <property type="entry name" value="Sig_transdc_resp-reg_C-effctor"/>
</dbReference>
<feature type="modified residue" description="4-aspartylphosphate" evidence="3">
    <location>
        <position position="66"/>
    </location>
</feature>
<accession>A0ABU1AMS6</accession>
<comment type="caution">
    <text evidence="6">The sequence shown here is derived from an EMBL/GenBank/DDBJ whole genome shotgun (WGS) entry which is preliminary data.</text>
</comment>
<dbReference type="InterPro" id="IPR001789">
    <property type="entry name" value="Sig_transdc_resp-reg_receiver"/>
</dbReference>
<dbReference type="InterPro" id="IPR036388">
    <property type="entry name" value="WH-like_DNA-bd_sf"/>
</dbReference>
<keyword evidence="1 3" id="KW-0597">Phosphoprotein</keyword>
<proteinExistence type="predicted"/>
<feature type="domain" description="Response regulatory" evidence="5">
    <location>
        <begin position="14"/>
        <end position="131"/>
    </location>
</feature>
<dbReference type="InterPro" id="IPR000792">
    <property type="entry name" value="Tscrpt_reg_LuxR_C"/>
</dbReference>
<dbReference type="Pfam" id="PF00196">
    <property type="entry name" value="GerE"/>
    <property type="match status" value="1"/>
</dbReference>
<dbReference type="PROSITE" id="PS50043">
    <property type="entry name" value="HTH_LUXR_2"/>
    <property type="match status" value="1"/>
</dbReference>